<proteinExistence type="predicted"/>
<protein>
    <submittedName>
        <fullName evidence="2">Uncharacterized protein</fullName>
    </submittedName>
</protein>
<evidence type="ECO:0000256" key="1">
    <source>
        <dbReference type="SAM" id="Phobius"/>
    </source>
</evidence>
<dbReference type="Proteomes" id="UP000501705">
    <property type="component" value="Chromosome"/>
</dbReference>
<gene>
    <name evidence="2" type="ORF">F5X71_34550</name>
</gene>
<reference evidence="2 3" key="1">
    <citation type="journal article" date="2019" name="ACS Chem. Biol.">
        <title>Identification and Mobilization of a Cryptic Antibiotic Biosynthesis Gene Locus from a Human-Pathogenic Nocardia Isolate.</title>
        <authorList>
            <person name="Herisse M."/>
            <person name="Ishida K."/>
            <person name="Porter J.L."/>
            <person name="Howden B."/>
            <person name="Hertweck C."/>
            <person name="Stinear T.P."/>
            <person name="Pidot S.J."/>
        </authorList>
    </citation>
    <scope>NUCLEOTIDE SEQUENCE [LARGE SCALE GENOMIC DNA]</scope>
    <source>
        <strain evidence="2 3">AUSMDU00024985</strain>
    </source>
</reference>
<keyword evidence="1" id="KW-0812">Transmembrane</keyword>
<dbReference type="RefSeq" id="WP_167465763.1">
    <property type="nucleotide sequence ID" value="NZ_CP046171.1"/>
</dbReference>
<evidence type="ECO:0000313" key="3">
    <source>
        <dbReference type="Proteomes" id="UP000501705"/>
    </source>
</evidence>
<evidence type="ECO:0000313" key="2">
    <source>
        <dbReference type="EMBL" id="QIS06748.1"/>
    </source>
</evidence>
<accession>A0A6G9Y0L9</accession>
<name>A0A6G9Y0L9_NOCBR</name>
<keyword evidence="1" id="KW-0472">Membrane</keyword>
<dbReference type="EMBL" id="CP046171">
    <property type="protein sequence ID" value="QIS06748.1"/>
    <property type="molecule type" value="Genomic_DNA"/>
</dbReference>
<dbReference type="AlphaFoldDB" id="A0A6G9Y0L9"/>
<organism evidence="2 3">
    <name type="scientific">Nocardia brasiliensis</name>
    <dbReference type="NCBI Taxonomy" id="37326"/>
    <lineage>
        <taxon>Bacteria</taxon>
        <taxon>Bacillati</taxon>
        <taxon>Actinomycetota</taxon>
        <taxon>Actinomycetes</taxon>
        <taxon>Mycobacteriales</taxon>
        <taxon>Nocardiaceae</taxon>
        <taxon>Nocardia</taxon>
    </lineage>
</organism>
<sequence>MKARLLRLAQMEPALVRSVLVAISAVVAVVLGRAVDVSWIDTTVTIYGIVAPIVAGWFIRGAVIAPKAHAERAALR</sequence>
<feature type="transmembrane region" description="Helical" evidence="1">
    <location>
        <begin position="44"/>
        <end position="63"/>
    </location>
</feature>
<keyword evidence="1" id="KW-1133">Transmembrane helix</keyword>